<dbReference type="SUPFAM" id="SSF53639">
    <property type="entry name" value="AraD/HMP-PK domain-like"/>
    <property type="match status" value="1"/>
</dbReference>
<name>A0ABY9AXB2_PARCI</name>
<organism evidence="2 3">
    <name type="scientific">Paracidovorax citrulli</name>
    <name type="common">Acidovorax citrulli</name>
    <dbReference type="NCBI Taxonomy" id="80869"/>
    <lineage>
        <taxon>Bacteria</taxon>
        <taxon>Pseudomonadati</taxon>
        <taxon>Pseudomonadota</taxon>
        <taxon>Betaproteobacteria</taxon>
        <taxon>Burkholderiales</taxon>
        <taxon>Comamonadaceae</taxon>
        <taxon>Paracidovorax</taxon>
    </lineage>
</organism>
<dbReference type="InterPro" id="IPR001303">
    <property type="entry name" value="Aldolase_II/adducin_N"/>
</dbReference>
<dbReference type="Pfam" id="PF00596">
    <property type="entry name" value="Aldolase_II"/>
    <property type="match status" value="1"/>
</dbReference>
<proteinExistence type="predicted"/>
<sequence>MRYQYDRPLHRSEVVVCAAFPADGSREQLRNKLFENSDKYGFSLSTCLLGEGGQPPPRDVRHSLAIIVADRPFDTTVEPVIARHLESYMQVSIALAYRDEAEMLSIRDTIEAAKVRYADRVNFLRPDRFDASRAWVSDQKIADNSVCDSVRIKYVAERQPGSVELTPRERRFFEQASRMFDEHHLYHRSASDGYFLVRRGGGFLITATKTYKDGLDLRRISWVTGYDRARNAIRYVGDFLPSSDAVEAAVLLERRADVTAVIHTHASDRWTRNAAYAEWCRVPEMPYGEPALGDVLSEQITAEGEGFVIMEEHGEVFWGRGPAADTRLLDFLARCCERSGPRKQDGLPREAP</sequence>
<keyword evidence="3" id="KW-1185">Reference proteome</keyword>
<evidence type="ECO:0000313" key="2">
    <source>
        <dbReference type="EMBL" id="WIY51248.1"/>
    </source>
</evidence>
<reference evidence="2 3" key="1">
    <citation type="submission" date="2023-06" db="EMBL/GenBank/DDBJ databases">
        <authorList>
            <person name="Ham H."/>
            <person name="Park D.S."/>
        </authorList>
    </citation>
    <scope>NUCLEOTIDE SEQUENCE [LARGE SCALE GENOMIC DNA]</scope>
    <source>
        <strain evidence="2 3">KACC 17005</strain>
    </source>
</reference>
<dbReference type="InterPro" id="IPR036409">
    <property type="entry name" value="Aldolase_II/adducin_N_sf"/>
</dbReference>
<dbReference type="Gene3D" id="3.40.225.10">
    <property type="entry name" value="Class II aldolase/adducin N-terminal domain"/>
    <property type="match status" value="1"/>
</dbReference>
<dbReference type="RefSeq" id="WP_011795874.1">
    <property type="nucleotide sequence ID" value="NZ_CP023687.1"/>
</dbReference>
<evidence type="ECO:0000259" key="1">
    <source>
        <dbReference type="Pfam" id="PF00596"/>
    </source>
</evidence>
<feature type="domain" description="Class II aldolase/adducin N-terminal" evidence="1">
    <location>
        <begin position="178"/>
        <end position="337"/>
    </location>
</feature>
<protein>
    <submittedName>
        <fullName evidence="2">Class II aldolase/adducin family protein</fullName>
    </submittedName>
</protein>
<dbReference type="EMBL" id="CP127363">
    <property type="protein sequence ID" value="WIY51248.1"/>
    <property type="molecule type" value="Genomic_DNA"/>
</dbReference>
<dbReference type="GeneID" id="79792285"/>
<dbReference type="Proteomes" id="UP001242732">
    <property type="component" value="Chromosome"/>
</dbReference>
<gene>
    <name evidence="2" type="ORF">QRO08_12000</name>
</gene>
<evidence type="ECO:0000313" key="3">
    <source>
        <dbReference type="Proteomes" id="UP001242732"/>
    </source>
</evidence>
<accession>A0ABY9AXB2</accession>